<dbReference type="InterPro" id="IPR001647">
    <property type="entry name" value="HTH_TetR"/>
</dbReference>
<dbReference type="InterPro" id="IPR036271">
    <property type="entry name" value="Tet_transcr_reg_TetR-rel_C_sf"/>
</dbReference>
<organism evidence="6 7">
    <name type="scientific">Alsobacter ponti</name>
    <dbReference type="NCBI Taxonomy" id="2962936"/>
    <lineage>
        <taxon>Bacteria</taxon>
        <taxon>Pseudomonadati</taxon>
        <taxon>Pseudomonadota</taxon>
        <taxon>Alphaproteobacteria</taxon>
        <taxon>Hyphomicrobiales</taxon>
        <taxon>Alsobacteraceae</taxon>
        <taxon>Alsobacter</taxon>
    </lineage>
</organism>
<evidence type="ECO:0000256" key="4">
    <source>
        <dbReference type="PROSITE-ProRule" id="PRU00335"/>
    </source>
</evidence>
<evidence type="ECO:0000313" key="6">
    <source>
        <dbReference type="EMBL" id="MCP8937629.1"/>
    </source>
</evidence>
<evidence type="ECO:0000313" key="7">
    <source>
        <dbReference type="Proteomes" id="UP001205890"/>
    </source>
</evidence>
<dbReference type="PANTHER" id="PTHR47506">
    <property type="entry name" value="TRANSCRIPTIONAL REGULATORY PROTEIN"/>
    <property type="match status" value="1"/>
</dbReference>
<evidence type="ECO:0000256" key="1">
    <source>
        <dbReference type="ARBA" id="ARBA00023015"/>
    </source>
</evidence>
<comment type="caution">
    <text evidence="6">The sequence shown here is derived from an EMBL/GenBank/DDBJ whole genome shotgun (WGS) entry which is preliminary data.</text>
</comment>
<dbReference type="InterPro" id="IPR009057">
    <property type="entry name" value="Homeodomain-like_sf"/>
</dbReference>
<sequence length="206" mass="22145">MARAGSAREKLLDAAFALIRAQGFSATSVDDLCARAGVTKGAFFHHFRSKDDLAVAAAQHWSDVTGAFFAAADYHRHDDPLERVLGYLAFRKDILRGDVAEFTCLVGTMVQEAYGSHPAIREACDASISTHAEKVEADIAAAMAARGMAETEWTARGLALHTQAVLQGAFILAKAKGGADIAAESIDHLIRYVKLLFDPRNDKGGR</sequence>
<dbReference type="EMBL" id="JANCLU010000002">
    <property type="protein sequence ID" value="MCP8937629.1"/>
    <property type="molecule type" value="Genomic_DNA"/>
</dbReference>
<dbReference type="Proteomes" id="UP001205890">
    <property type="component" value="Unassembled WGS sequence"/>
</dbReference>
<evidence type="ECO:0000259" key="5">
    <source>
        <dbReference type="PROSITE" id="PS50977"/>
    </source>
</evidence>
<accession>A0ABT1L8B5</accession>
<dbReference type="Pfam" id="PF21993">
    <property type="entry name" value="TetR_C_13_2"/>
    <property type="match status" value="1"/>
</dbReference>
<evidence type="ECO:0000256" key="3">
    <source>
        <dbReference type="ARBA" id="ARBA00023163"/>
    </source>
</evidence>
<name>A0ABT1L8B5_9HYPH</name>
<dbReference type="Gene3D" id="1.10.357.10">
    <property type="entry name" value="Tetracycline Repressor, domain 2"/>
    <property type="match status" value="1"/>
</dbReference>
<gene>
    <name evidence="6" type="ORF">NK718_03810</name>
</gene>
<dbReference type="PROSITE" id="PS01081">
    <property type="entry name" value="HTH_TETR_1"/>
    <property type="match status" value="1"/>
</dbReference>
<protein>
    <submittedName>
        <fullName evidence="6">TetR/AcrR family transcriptional regulator</fullName>
    </submittedName>
</protein>
<keyword evidence="7" id="KW-1185">Reference proteome</keyword>
<feature type="DNA-binding region" description="H-T-H motif" evidence="4">
    <location>
        <begin position="28"/>
        <end position="47"/>
    </location>
</feature>
<dbReference type="Pfam" id="PF00440">
    <property type="entry name" value="TetR_N"/>
    <property type="match status" value="1"/>
</dbReference>
<keyword evidence="1" id="KW-0805">Transcription regulation</keyword>
<dbReference type="SUPFAM" id="SSF48498">
    <property type="entry name" value="Tetracyclin repressor-like, C-terminal domain"/>
    <property type="match status" value="1"/>
</dbReference>
<reference evidence="6 7" key="1">
    <citation type="submission" date="2022-07" db="EMBL/GenBank/DDBJ databases">
        <authorList>
            <person name="Li W.-J."/>
            <person name="Deng Q.-Q."/>
        </authorList>
    </citation>
    <scope>NUCLEOTIDE SEQUENCE [LARGE SCALE GENOMIC DNA]</scope>
    <source>
        <strain evidence="6 7">SYSU M60028</strain>
    </source>
</reference>
<keyword evidence="3" id="KW-0804">Transcription</keyword>
<feature type="domain" description="HTH tetR-type" evidence="5">
    <location>
        <begin position="5"/>
        <end position="65"/>
    </location>
</feature>
<dbReference type="PRINTS" id="PR00455">
    <property type="entry name" value="HTHTETR"/>
</dbReference>
<dbReference type="InterPro" id="IPR054156">
    <property type="entry name" value="YxaF_TetR_C"/>
</dbReference>
<dbReference type="PROSITE" id="PS50977">
    <property type="entry name" value="HTH_TETR_2"/>
    <property type="match status" value="1"/>
</dbReference>
<dbReference type="SUPFAM" id="SSF46689">
    <property type="entry name" value="Homeodomain-like"/>
    <property type="match status" value="1"/>
</dbReference>
<evidence type="ECO:0000256" key="2">
    <source>
        <dbReference type="ARBA" id="ARBA00023125"/>
    </source>
</evidence>
<dbReference type="RefSeq" id="WP_254738789.1">
    <property type="nucleotide sequence ID" value="NZ_JANCLU010000002.1"/>
</dbReference>
<keyword evidence="2 4" id="KW-0238">DNA-binding</keyword>
<proteinExistence type="predicted"/>
<dbReference type="InterPro" id="IPR023772">
    <property type="entry name" value="DNA-bd_HTH_TetR-type_CS"/>
</dbReference>
<dbReference type="PANTHER" id="PTHR47506:SF3">
    <property type="entry name" value="HTH-TYPE TRANSCRIPTIONAL REGULATOR LMRA"/>
    <property type="match status" value="1"/>
</dbReference>